<dbReference type="eggNOG" id="KOG0910">
    <property type="taxonomic scope" value="Eukaryota"/>
</dbReference>
<dbReference type="Gene3D" id="3.40.30.10">
    <property type="entry name" value="Glutaredoxin"/>
    <property type="match status" value="1"/>
</dbReference>
<dbReference type="OrthoDB" id="2121326at2759"/>
<dbReference type="Proteomes" id="UP000054560">
    <property type="component" value="Unassembled WGS sequence"/>
</dbReference>
<evidence type="ECO:0000256" key="1">
    <source>
        <dbReference type="ARBA" id="ARBA00022448"/>
    </source>
</evidence>
<dbReference type="InterPro" id="IPR017937">
    <property type="entry name" value="Thioredoxin_CS"/>
</dbReference>
<feature type="site" description="Deprotonates C-terminal active site Cys" evidence="6">
    <location>
        <position position="38"/>
    </location>
</feature>
<dbReference type="Pfam" id="PF00085">
    <property type="entry name" value="Thioredoxin"/>
    <property type="match status" value="1"/>
</dbReference>
<dbReference type="GeneID" id="25901002"/>
<reference evidence="9 10" key="1">
    <citation type="submission" date="2011-02" db="EMBL/GenBank/DDBJ databases">
        <title>The Genome Sequence of Sphaeroforma arctica JP610.</title>
        <authorList>
            <consortium name="The Broad Institute Genome Sequencing Platform"/>
            <person name="Russ C."/>
            <person name="Cuomo C."/>
            <person name="Young S.K."/>
            <person name="Zeng Q."/>
            <person name="Gargeya S."/>
            <person name="Alvarado L."/>
            <person name="Berlin A."/>
            <person name="Chapman S.B."/>
            <person name="Chen Z."/>
            <person name="Freedman E."/>
            <person name="Gellesch M."/>
            <person name="Goldberg J."/>
            <person name="Griggs A."/>
            <person name="Gujja S."/>
            <person name="Heilman E."/>
            <person name="Heiman D."/>
            <person name="Howarth C."/>
            <person name="Mehta T."/>
            <person name="Neiman D."/>
            <person name="Pearson M."/>
            <person name="Roberts A."/>
            <person name="Saif S."/>
            <person name="Shea T."/>
            <person name="Shenoy N."/>
            <person name="Sisk P."/>
            <person name="Stolte C."/>
            <person name="Sykes S."/>
            <person name="White J."/>
            <person name="Yandava C."/>
            <person name="Burger G."/>
            <person name="Gray M.W."/>
            <person name="Holland P.W.H."/>
            <person name="King N."/>
            <person name="Lang F.B.F."/>
            <person name="Roger A.J."/>
            <person name="Ruiz-Trillo I."/>
            <person name="Haas B."/>
            <person name="Nusbaum C."/>
            <person name="Birren B."/>
        </authorList>
    </citation>
    <scope>NUCLEOTIDE SEQUENCE [LARGE SCALE GENOMIC DNA]</scope>
    <source>
        <strain evidence="9 10">JP610</strain>
    </source>
</reference>
<keyword evidence="10" id="KW-1185">Reference proteome</keyword>
<gene>
    <name evidence="9" type="ORF">SARC_00498</name>
</gene>
<evidence type="ECO:0000256" key="5">
    <source>
        <dbReference type="PIRNR" id="PIRNR000077"/>
    </source>
</evidence>
<dbReference type="PANTHER" id="PTHR45663">
    <property type="entry name" value="GEO12009P1"/>
    <property type="match status" value="1"/>
</dbReference>
<proteinExistence type="inferred from homology"/>
<dbReference type="CDD" id="cd02947">
    <property type="entry name" value="TRX_family"/>
    <property type="match status" value="1"/>
</dbReference>
<comment type="similarity">
    <text evidence="5">Belongs to the thioredoxin family.</text>
</comment>
<dbReference type="InterPro" id="IPR036249">
    <property type="entry name" value="Thioredoxin-like_sf"/>
</dbReference>
<evidence type="ECO:0000256" key="3">
    <source>
        <dbReference type="ARBA" id="ARBA00023157"/>
    </source>
</evidence>
<dbReference type="InterPro" id="IPR013766">
    <property type="entry name" value="Thioredoxin_domain"/>
</dbReference>
<keyword evidence="4 7" id="KW-0676">Redox-active center</keyword>
<evidence type="ECO:0000256" key="6">
    <source>
        <dbReference type="PIRSR" id="PIRSR000077-1"/>
    </source>
</evidence>
<accession>A0A0L0GGF9</accession>
<dbReference type="GO" id="GO:0005737">
    <property type="term" value="C:cytoplasm"/>
    <property type="evidence" value="ECO:0007669"/>
    <property type="project" value="TreeGrafter"/>
</dbReference>
<feature type="active site" description="Nucleophile" evidence="6">
    <location>
        <position position="44"/>
    </location>
</feature>
<feature type="disulfide bond" description="Redox-active" evidence="7">
    <location>
        <begin position="44"/>
        <end position="47"/>
    </location>
</feature>
<keyword evidence="3 7" id="KW-1015">Disulfide bond</keyword>
<dbReference type="GO" id="GO:0015035">
    <property type="term" value="F:protein-disulfide reductase activity"/>
    <property type="evidence" value="ECO:0007669"/>
    <property type="project" value="InterPro"/>
</dbReference>
<keyword evidence="2" id="KW-0249">Electron transport</keyword>
<evidence type="ECO:0000256" key="2">
    <source>
        <dbReference type="ARBA" id="ARBA00022982"/>
    </source>
</evidence>
<feature type="active site" description="Nucleophile" evidence="6">
    <location>
        <position position="47"/>
    </location>
</feature>
<evidence type="ECO:0000313" key="9">
    <source>
        <dbReference type="EMBL" id="KNC87408.1"/>
    </source>
</evidence>
<dbReference type="RefSeq" id="XP_014161310.1">
    <property type="nucleotide sequence ID" value="XM_014305835.1"/>
</dbReference>
<dbReference type="EMBL" id="KQ241611">
    <property type="protein sequence ID" value="KNC87408.1"/>
    <property type="molecule type" value="Genomic_DNA"/>
</dbReference>
<dbReference type="SUPFAM" id="SSF52833">
    <property type="entry name" value="Thioredoxin-like"/>
    <property type="match status" value="1"/>
</dbReference>
<feature type="site" description="Contributes to redox potential value" evidence="6">
    <location>
        <position position="46"/>
    </location>
</feature>
<feature type="site" description="Contributes to redox potential value" evidence="6">
    <location>
        <position position="45"/>
    </location>
</feature>
<keyword evidence="1" id="KW-0813">Transport</keyword>
<protein>
    <recommendedName>
        <fullName evidence="5">Thioredoxin</fullName>
    </recommendedName>
</protein>
<evidence type="ECO:0000256" key="4">
    <source>
        <dbReference type="ARBA" id="ARBA00023284"/>
    </source>
</evidence>
<organism evidence="9 10">
    <name type="scientific">Sphaeroforma arctica JP610</name>
    <dbReference type="NCBI Taxonomy" id="667725"/>
    <lineage>
        <taxon>Eukaryota</taxon>
        <taxon>Ichthyosporea</taxon>
        <taxon>Ichthyophonida</taxon>
        <taxon>Sphaeroforma</taxon>
    </lineage>
</organism>
<dbReference type="InterPro" id="IPR005746">
    <property type="entry name" value="Thioredoxin"/>
</dbReference>
<feature type="domain" description="Thioredoxin" evidence="8">
    <location>
        <begin position="6"/>
        <end position="123"/>
    </location>
</feature>
<dbReference type="PIRSF" id="PIRSF000077">
    <property type="entry name" value="Thioredoxin"/>
    <property type="match status" value="1"/>
</dbReference>
<evidence type="ECO:0000259" key="8">
    <source>
        <dbReference type="PROSITE" id="PS51352"/>
    </source>
</evidence>
<dbReference type="AlphaFoldDB" id="A0A0L0GGF9"/>
<evidence type="ECO:0000313" key="10">
    <source>
        <dbReference type="Proteomes" id="UP000054560"/>
    </source>
</evidence>
<dbReference type="PRINTS" id="PR00421">
    <property type="entry name" value="THIOREDOXIN"/>
</dbReference>
<dbReference type="NCBIfam" id="TIGR01068">
    <property type="entry name" value="thioredoxin"/>
    <property type="match status" value="1"/>
</dbReference>
<dbReference type="STRING" id="667725.A0A0L0GGF9"/>
<dbReference type="PROSITE" id="PS00194">
    <property type="entry name" value="THIOREDOXIN_1"/>
    <property type="match status" value="1"/>
</dbReference>
<dbReference type="PROSITE" id="PS51352">
    <property type="entry name" value="THIOREDOXIN_2"/>
    <property type="match status" value="1"/>
</dbReference>
<name>A0A0L0GGF9_9EUKA</name>
<evidence type="ECO:0000256" key="7">
    <source>
        <dbReference type="PIRSR" id="PIRSR000077-4"/>
    </source>
</evidence>
<dbReference type="PANTHER" id="PTHR45663:SF11">
    <property type="entry name" value="GEO12009P1"/>
    <property type="match status" value="1"/>
</dbReference>
<dbReference type="FunFam" id="3.40.30.10:FF:000001">
    <property type="entry name" value="Thioredoxin"/>
    <property type="match status" value="1"/>
</dbReference>
<sequence>MAKRGLCTPTQSIAFDVTESDFEETVLQTSNERPVIVDFHASWCGPCRFLAPVLEEAIGASDGQIKLAKIDVDSEGRLAQKYKVSSIPLVLAFHKGEVVDKFSGLHDQTFVDNFVSKLAALNKRSSTE</sequence>